<reference evidence="2 3" key="1">
    <citation type="journal article" date="2017" name="Front. Microbiol.">
        <title>Comparative Genomic Analysis of the Class Epsilonproteobacteria and Proposed Reclassification to Epsilonbacteraeota (phyl. nov.).</title>
        <authorList>
            <person name="Waite D.W."/>
            <person name="Vanwonterghem I."/>
            <person name="Rinke C."/>
            <person name="Parks D.H."/>
            <person name="Zhang Y."/>
            <person name="Takai K."/>
            <person name="Sievert S.M."/>
            <person name="Simon J."/>
            <person name="Campbell B.J."/>
            <person name="Hanson T.E."/>
            <person name="Woyke T."/>
            <person name="Klotz M.G."/>
            <person name="Hugenholtz P."/>
        </authorList>
    </citation>
    <scope>NUCLEOTIDE SEQUENCE [LARGE SCALE GENOMIC DNA]</scope>
    <source>
        <strain evidence="2">UBA12443</strain>
    </source>
</reference>
<evidence type="ECO:0000313" key="2">
    <source>
        <dbReference type="EMBL" id="DAB37900.1"/>
    </source>
</evidence>
<proteinExistence type="predicted"/>
<name>A0A2D3WFP4_9BACT</name>
<evidence type="ECO:0000259" key="1">
    <source>
        <dbReference type="Pfam" id="PF13144"/>
    </source>
</evidence>
<comment type="caution">
    <text evidence="2">The sequence shown here is derived from an EMBL/GenBank/DDBJ whole genome shotgun (WGS) entry which is preliminary data.</text>
</comment>
<evidence type="ECO:0000313" key="3">
    <source>
        <dbReference type="Proteomes" id="UP000228859"/>
    </source>
</evidence>
<dbReference type="EMBL" id="DLUI01000124">
    <property type="protein sequence ID" value="DAB37900.1"/>
    <property type="molecule type" value="Genomic_DNA"/>
</dbReference>
<dbReference type="RefSeq" id="WP_294894913.1">
    <property type="nucleotide sequence ID" value="NZ_DLUI01000124.1"/>
</dbReference>
<accession>A0A2D3WFP4</accession>
<feature type="domain" description="Flagella basal body P-ring formation protein FlgA SAF" evidence="1">
    <location>
        <begin position="167"/>
        <end position="285"/>
    </location>
</feature>
<dbReference type="Proteomes" id="UP000228859">
    <property type="component" value="Unassembled WGS sequence"/>
</dbReference>
<dbReference type="AlphaFoldDB" id="A0A2D3WFP4"/>
<dbReference type="InterPro" id="IPR017585">
    <property type="entry name" value="SAF_FlgA"/>
</dbReference>
<gene>
    <name evidence="2" type="ORF">CFH83_08755</name>
</gene>
<sequence>MNILILLLLLFVNLYSYELAETYEYDTPIIYSNDLFPDLPKKFEILQIPSDKTHYRLNAQIIAKTFELNGVAIDIAKTRYVNFTKRSPVDFTPLKYQLWEMFQEQYPTIDINTITISSRGHLSSLRKDVKGIFDDRFYQNSSGTFYYFDEQGIRHYLDYSVQARIGVLHTTQKVSRKERISGFNTLLKPIPFTSFKDKPLTALPDHPSRFRSNLKPSSPITLRNIETIPLVLKNEKVIVEIKNEGVIVEFGARATQEGLLYDIITIQKSDGKRAKAKVIGDKRVELQ</sequence>
<dbReference type="Pfam" id="PF13144">
    <property type="entry name" value="ChapFlgA"/>
    <property type="match status" value="1"/>
</dbReference>
<organism evidence="2 3">
    <name type="scientific">Sulfuricurvum kujiense</name>
    <dbReference type="NCBI Taxonomy" id="148813"/>
    <lineage>
        <taxon>Bacteria</taxon>
        <taxon>Pseudomonadati</taxon>
        <taxon>Campylobacterota</taxon>
        <taxon>Epsilonproteobacteria</taxon>
        <taxon>Campylobacterales</taxon>
        <taxon>Sulfurimonadaceae</taxon>
        <taxon>Sulfuricurvum</taxon>
    </lineage>
</organism>
<protein>
    <recommendedName>
        <fullName evidence="1">Flagella basal body P-ring formation protein FlgA SAF domain-containing protein</fullName>
    </recommendedName>
</protein>